<evidence type="ECO:0000256" key="3">
    <source>
        <dbReference type="ARBA" id="ARBA00022771"/>
    </source>
</evidence>
<evidence type="ECO:0000256" key="4">
    <source>
        <dbReference type="ARBA" id="ARBA00022833"/>
    </source>
</evidence>
<dbReference type="RefSeq" id="XP_007862183.1">
    <property type="nucleotide sequence ID" value="XM_007863992.1"/>
</dbReference>
<dbReference type="AlphaFoldDB" id="S7S082"/>
<dbReference type="HOGENOM" id="CLU_868929_0_0_1"/>
<evidence type="ECO:0000259" key="7">
    <source>
        <dbReference type="PROSITE" id="PS50157"/>
    </source>
</evidence>
<name>S7S082_GLOTA</name>
<feature type="domain" description="C2H2-type" evidence="7">
    <location>
        <begin position="60"/>
        <end position="89"/>
    </location>
</feature>
<feature type="region of interest" description="Disordered" evidence="6">
    <location>
        <begin position="165"/>
        <end position="198"/>
    </location>
</feature>
<dbReference type="KEGG" id="gtr:GLOTRDRAFT_136071"/>
<dbReference type="Pfam" id="PF00096">
    <property type="entry name" value="zf-C2H2"/>
    <property type="match status" value="1"/>
</dbReference>
<evidence type="ECO:0000256" key="1">
    <source>
        <dbReference type="ARBA" id="ARBA00022723"/>
    </source>
</evidence>
<dbReference type="SMART" id="SM00355">
    <property type="entry name" value="ZnF_C2H2"/>
    <property type="match status" value="4"/>
</dbReference>
<protein>
    <recommendedName>
        <fullName evidence="7">C2H2-type domain-containing protein</fullName>
    </recommendedName>
</protein>
<dbReference type="GO" id="GO:0000978">
    <property type="term" value="F:RNA polymerase II cis-regulatory region sequence-specific DNA binding"/>
    <property type="evidence" value="ECO:0007669"/>
    <property type="project" value="TreeGrafter"/>
</dbReference>
<keyword evidence="2" id="KW-0677">Repeat</keyword>
<keyword evidence="1" id="KW-0479">Metal-binding</keyword>
<keyword evidence="4" id="KW-0862">Zinc</keyword>
<sequence>MPRTRAGLSRQVRRRACPSFDSGSVARPFPCPEDGCLSAFNRKADLNRHHDTVHKGIRNFVCPRQGCDARFPTRKMLADHYNTHTGEKPYRCNIGSCHAAFGEAGAVCRHRIEVHGKLKTHVCWIPGCGARIKRRSAFNQHLKTKHDLPGLPRLHRGARLREAFNEGNTSSEESNASDDDASSWASSSDSSRTPSPTIHSDAELVAEINRVLTLDNVTVIPTFITDLDWITESFPASCLAADAQGLPAYPYQDLHIADFPPTFIPEDPTDYSYPSTWDPIFDTCQVDADYNVPVSFPAQYPACFDDLSYLTNIPYTAQPY</sequence>
<accession>S7S082</accession>
<dbReference type="OMA" id="WHSDEMV"/>
<organism evidence="8 9">
    <name type="scientific">Gloeophyllum trabeum (strain ATCC 11539 / FP-39264 / Madison 617)</name>
    <name type="common">Brown rot fungus</name>
    <dbReference type="NCBI Taxonomy" id="670483"/>
    <lineage>
        <taxon>Eukaryota</taxon>
        <taxon>Fungi</taxon>
        <taxon>Dikarya</taxon>
        <taxon>Basidiomycota</taxon>
        <taxon>Agaricomycotina</taxon>
        <taxon>Agaricomycetes</taxon>
        <taxon>Gloeophyllales</taxon>
        <taxon>Gloeophyllaceae</taxon>
        <taxon>Gloeophyllum</taxon>
    </lineage>
</organism>
<dbReference type="GO" id="GO:0000981">
    <property type="term" value="F:DNA-binding transcription factor activity, RNA polymerase II-specific"/>
    <property type="evidence" value="ECO:0007669"/>
    <property type="project" value="TreeGrafter"/>
</dbReference>
<dbReference type="InterPro" id="IPR013087">
    <property type="entry name" value="Znf_C2H2_type"/>
</dbReference>
<dbReference type="GO" id="GO:0005634">
    <property type="term" value="C:nucleus"/>
    <property type="evidence" value="ECO:0007669"/>
    <property type="project" value="UniProtKB-ARBA"/>
</dbReference>
<dbReference type="EMBL" id="KB469297">
    <property type="protein sequence ID" value="EPQ59109.1"/>
    <property type="molecule type" value="Genomic_DNA"/>
</dbReference>
<dbReference type="PANTHER" id="PTHR19818:SF139">
    <property type="entry name" value="PAIR-RULE PROTEIN ODD-PAIRED"/>
    <property type="match status" value="1"/>
</dbReference>
<feature type="compositionally biased region" description="Low complexity" evidence="6">
    <location>
        <begin position="182"/>
        <end position="191"/>
    </location>
</feature>
<dbReference type="PANTHER" id="PTHR19818">
    <property type="entry name" value="ZINC FINGER PROTEIN ZIC AND GLI"/>
    <property type="match status" value="1"/>
</dbReference>
<dbReference type="InterPro" id="IPR036236">
    <property type="entry name" value="Znf_C2H2_sf"/>
</dbReference>
<dbReference type="OrthoDB" id="654211at2759"/>
<evidence type="ECO:0000256" key="2">
    <source>
        <dbReference type="ARBA" id="ARBA00022737"/>
    </source>
</evidence>
<proteinExistence type="predicted"/>
<evidence type="ECO:0000256" key="5">
    <source>
        <dbReference type="PROSITE-ProRule" id="PRU00042"/>
    </source>
</evidence>
<dbReference type="SUPFAM" id="SSF57667">
    <property type="entry name" value="beta-beta-alpha zinc fingers"/>
    <property type="match status" value="2"/>
</dbReference>
<gene>
    <name evidence="8" type="ORF">GLOTRDRAFT_136071</name>
</gene>
<dbReference type="InterPro" id="IPR050329">
    <property type="entry name" value="GLI_C2H2-zinc-finger"/>
</dbReference>
<dbReference type="Proteomes" id="UP000030669">
    <property type="component" value="Unassembled WGS sequence"/>
</dbReference>
<feature type="domain" description="C2H2-type" evidence="7">
    <location>
        <begin position="29"/>
        <end position="59"/>
    </location>
</feature>
<keyword evidence="9" id="KW-1185">Reference proteome</keyword>
<evidence type="ECO:0000313" key="9">
    <source>
        <dbReference type="Proteomes" id="UP000030669"/>
    </source>
</evidence>
<dbReference type="PROSITE" id="PS50157">
    <property type="entry name" value="ZINC_FINGER_C2H2_2"/>
    <property type="match status" value="3"/>
</dbReference>
<feature type="domain" description="C2H2-type" evidence="7">
    <location>
        <begin position="90"/>
        <end position="120"/>
    </location>
</feature>
<dbReference type="GeneID" id="19303463"/>
<keyword evidence="3 5" id="KW-0863">Zinc-finger</keyword>
<evidence type="ECO:0000256" key="6">
    <source>
        <dbReference type="SAM" id="MobiDB-lite"/>
    </source>
</evidence>
<dbReference type="GO" id="GO:0045944">
    <property type="term" value="P:positive regulation of transcription by RNA polymerase II"/>
    <property type="evidence" value="ECO:0007669"/>
    <property type="project" value="UniProtKB-ARBA"/>
</dbReference>
<dbReference type="PROSITE" id="PS00028">
    <property type="entry name" value="ZINC_FINGER_C2H2_1"/>
    <property type="match status" value="4"/>
</dbReference>
<dbReference type="GO" id="GO:0008270">
    <property type="term" value="F:zinc ion binding"/>
    <property type="evidence" value="ECO:0007669"/>
    <property type="project" value="UniProtKB-KW"/>
</dbReference>
<dbReference type="Gene3D" id="3.30.160.60">
    <property type="entry name" value="Classic Zinc Finger"/>
    <property type="match status" value="3"/>
</dbReference>
<reference evidence="8 9" key="1">
    <citation type="journal article" date="2012" name="Science">
        <title>The Paleozoic origin of enzymatic lignin decomposition reconstructed from 31 fungal genomes.</title>
        <authorList>
            <person name="Floudas D."/>
            <person name="Binder M."/>
            <person name="Riley R."/>
            <person name="Barry K."/>
            <person name="Blanchette R.A."/>
            <person name="Henrissat B."/>
            <person name="Martinez A.T."/>
            <person name="Otillar R."/>
            <person name="Spatafora J.W."/>
            <person name="Yadav J.S."/>
            <person name="Aerts A."/>
            <person name="Benoit I."/>
            <person name="Boyd A."/>
            <person name="Carlson A."/>
            <person name="Copeland A."/>
            <person name="Coutinho P.M."/>
            <person name="de Vries R.P."/>
            <person name="Ferreira P."/>
            <person name="Findley K."/>
            <person name="Foster B."/>
            <person name="Gaskell J."/>
            <person name="Glotzer D."/>
            <person name="Gorecki P."/>
            <person name="Heitman J."/>
            <person name="Hesse C."/>
            <person name="Hori C."/>
            <person name="Igarashi K."/>
            <person name="Jurgens J.A."/>
            <person name="Kallen N."/>
            <person name="Kersten P."/>
            <person name="Kohler A."/>
            <person name="Kuees U."/>
            <person name="Kumar T.K.A."/>
            <person name="Kuo A."/>
            <person name="LaButti K."/>
            <person name="Larrondo L.F."/>
            <person name="Lindquist E."/>
            <person name="Ling A."/>
            <person name="Lombard V."/>
            <person name="Lucas S."/>
            <person name="Lundell T."/>
            <person name="Martin R."/>
            <person name="McLaughlin D.J."/>
            <person name="Morgenstern I."/>
            <person name="Morin E."/>
            <person name="Murat C."/>
            <person name="Nagy L.G."/>
            <person name="Nolan M."/>
            <person name="Ohm R.A."/>
            <person name="Patyshakuliyeva A."/>
            <person name="Rokas A."/>
            <person name="Ruiz-Duenas F.J."/>
            <person name="Sabat G."/>
            <person name="Salamov A."/>
            <person name="Samejima M."/>
            <person name="Schmutz J."/>
            <person name="Slot J.C."/>
            <person name="St John F."/>
            <person name="Stenlid J."/>
            <person name="Sun H."/>
            <person name="Sun S."/>
            <person name="Syed K."/>
            <person name="Tsang A."/>
            <person name="Wiebenga A."/>
            <person name="Young D."/>
            <person name="Pisabarro A."/>
            <person name="Eastwood D.C."/>
            <person name="Martin F."/>
            <person name="Cullen D."/>
            <person name="Grigoriev I.V."/>
            <person name="Hibbett D.S."/>
        </authorList>
    </citation>
    <scope>NUCLEOTIDE SEQUENCE [LARGE SCALE GENOMIC DNA]</scope>
    <source>
        <strain evidence="8 9">ATCC 11539</strain>
    </source>
</reference>
<evidence type="ECO:0000313" key="8">
    <source>
        <dbReference type="EMBL" id="EPQ59109.1"/>
    </source>
</evidence>
<dbReference type="eggNOG" id="KOG1721">
    <property type="taxonomic scope" value="Eukaryota"/>
</dbReference>